<keyword evidence="4 5" id="KW-0269">Exonuclease</keyword>
<dbReference type="Proteomes" id="UP001596422">
    <property type="component" value="Unassembled WGS sequence"/>
</dbReference>
<evidence type="ECO:0000259" key="8">
    <source>
        <dbReference type="Pfam" id="PF02601"/>
    </source>
</evidence>
<dbReference type="RefSeq" id="WP_379908168.1">
    <property type="nucleotide sequence ID" value="NZ_JBHSWE010000001.1"/>
</dbReference>
<comment type="caution">
    <text evidence="10">The sequence shown here is derived from an EMBL/GenBank/DDBJ whole genome shotgun (WGS) entry which is preliminary data.</text>
</comment>
<evidence type="ECO:0000256" key="1">
    <source>
        <dbReference type="ARBA" id="ARBA00022490"/>
    </source>
</evidence>
<gene>
    <name evidence="5 10" type="primary">xseA</name>
    <name evidence="10" type="ORF">ACFQDL_05580</name>
</gene>
<organism evidence="10 11">
    <name type="scientific">Marinobacterium aestuariivivens</name>
    <dbReference type="NCBI Taxonomy" id="1698799"/>
    <lineage>
        <taxon>Bacteria</taxon>
        <taxon>Pseudomonadati</taxon>
        <taxon>Pseudomonadota</taxon>
        <taxon>Gammaproteobacteria</taxon>
        <taxon>Oceanospirillales</taxon>
        <taxon>Oceanospirillaceae</taxon>
        <taxon>Marinobacterium</taxon>
    </lineage>
</organism>
<dbReference type="Pfam" id="PF02601">
    <property type="entry name" value="Exonuc_VII_L"/>
    <property type="match status" value="1"/>
</dbReference>
<comment type="similarity">
    <text evidence="5 6">Belongs to the XseA family.</text>
</comment>
<feature type="domain" description="Exonuclease VII large subunit C-terminal" evidence="8">
    <location>
        <begin position="126"/>
        <end position="438"/>
    </location>
</feature>
<keyword evidence="11" id="KW-1185">Reference proteome</keyword>
<dbReference type="HAMAP" id="MF_00378">
    <property type="entry name" value="Exonuc_7_L"/>
    <property type="match status" value="1"/>
</dbReference>
<evidence type="ECO:0000256" key="6">
    <source>
        <dbReference type="RuleBase" id="RU004355"/>
    </source>
</evidence>
<evidence type="ECO:0000313" key="10">
    <source>
        <dbReference type="EMBL" id="MFC6669618.1"/>
    </source>
</evidence>
<dbReference type="InterPro" id="IPR003753">
    <property type="entry name" value="Exonuc_VII_L"/>
</dbReference>
<evidence type="ECO:0000256" key="5">
    <source>
        <dbReference type="HAMAP-Rule" id="MF_00378"/>
    </source>
</evidence>
<name>A0ABW1ZWP2_9GAMM</name>
<comment type="catalytic activity">
    <reaction evidence="5 6">
        <text>Exonucleolytic cleavage in either 5'- to 3'- or 3'- to 5'-direction to yield nucleoside 5'-phosphates.</text>
        <dbReference type="EC" id="3.1.11.6"/>
    </reaction>
</comment>
<comment type="subcellular location">
    <subcellularLocation>
        <location evidence="5 6">Cytoplasm</location>
    </subcellularLocation>
</comment>
<dbReference type="PANTHER" id="PTHR30008:SF0">
    <property type="entry name" value="EXODEOXYRIBONUCLEASE 7 LARGE SUBUNIT"/>
    <property type="match status" value="1"/>
</dbReference>
<feature type="coiled-coil region" evidence="7">
    <location>
        <begin position="267"/>
        <end position="372"/>
    </location>
</feature>
<dbReference type="Pfam" id="PF13742">
    <property type="entry name" value="tRNA_anti_2"/>
    <property type="match status" value="1"/>
</dbReference>
<comment type="subunit">
    <text evidence="5">Heterooligomer composed of large and small subunits.</text>
</comment>
<reference evidence="11" key="1">
    <citation type="journal article" date="2019" name="Int. J. Syst. Evol. Microbiol.">
        <title>The Global Catalogue of Microorganisms (GCM) 10K type strain sequencing project: providing services to taxonomists for standard genome sequencing and annotation.</title>
        <authorList>
            <consortium name="The Broad Institute Genomics Platform"/>
            <consortium name="The Broad Institute Genome Sequencing Center for Infectious Disease"/>
            <person name="Wu L."/>
            <person name="Ma J."/>
        </authorList>
    </citation>
    <scope>NUCLEOTIDE SEQUENCE [LARGE SCALE GENOMIC DNA]</scope>
    <source>
        <strain evidence="11">NBRC 111756</strain>
    </source>
</reference>
<evidence type="ECO:0000256" key="4">
    <source>
        <dbReference type="ARBA" id="ARBA00022839"/>
    </source>
</evidence>
<sequence>MTVAAQTHAFTVSELNRQVRSLLESSFMLIQVQGEISNFVRPSSGHWYFTLKDERAQVRCAMFRNRSQFLKYRPKDGDQVVVRARVSLYEGRGEYQLICEYMEESGIGRLQQAFEELKRRLLAQGLFAAEHKQPLPPHPRHLGVVTSPTGAAIHDILSVLRRRFPGLPVTLYPTAVQGDEAAPGIVRALEQAQRHAACDVLIVGRGGGSLEDLWPFNDERVARAIYNCRIPVVSAVGHETDVSISDFVADVRAPTPSAAAELLSPDSQALQQRLDQARRRLLQRLQQHIGQGRERIRSLQSRLRHPGDRLRERSQRLDELELRLRRATQRLLQDRRSRLDRQQARLVQIRPERQLQQQRERIRNLHQQLGRQMQHLLHDKRLRSAALAGQLNAVSPLATLERGYAIVQDPAGRVIDDVAQVSCGELIETRLARGRLRSTVTETLPPRKPPDARPAPRPCFVVACAFSHKQRDLRCLK</sequence>
<dbReference type="InterPro" id="IPR020579">
    <property type="entry name" value="Exonuc_VII_lsu_C"/>
</dbReference>
<keyword evidence="3 5" id="KW-0378">Hydrolase</keyword>
<evidence type="ECO:0000256" key="7">
    <source>
        <dbReference type="SAM" id="Coils"/>
    </source>
</evidence>
<dbReference type="GO" id="GO:0008855">
    <property type="term" value="F:exodeoxyribonuclease VII activity"/>
    <property type="evidence" value="ECO:0007669"/>
    <property type="project" value="UniProtKB-EC"/>
</dbReference>
<evidence type="ECO:0000256" key="3">
    <source>
        <dbReference type="ARBA" id="ARBA00022801"/>
    </source>
</evidence>
<dbReference type="PANTHER" id="PTHR30008">
    <property type="entry name" value="EXODEOXYRIBONUCLEASE 7 LARGE SUBUNIT"/>
    <property type="match status" value="1"/>
</dbReference>
<proteinExistence type="inferred from homology"/>
<feature type="domain" description="OB-fold nucleic acid binding" evidence="9">
    <location>
        <begin position="10"/>
        <end position="103"/>
    </location>
</feature>
<evidence type="ECO:0000256" key="2">
    <source>
        <dbReference type="ARBA" id="ARBA00022722"/>
    </source>
</evidence>
<dbReference type="EC" id="3.1.11.6" evidence="5"/>
<dbReference type="EMBL" id="JBHSWE010000001">
    <property type="protein sequence ID" value="MFC6669618.1"/>
    <property type="molecule type" value="Genomic_DNA"/>
</dbReference>
<accession>A0ABW1ZWP2</accession>
<keyword evidence="1 5" id="KW-0963">Cytoplasm</keyword>
<protein>
    <recommendedName>
        <fullName evidence="5">Exodeoxyribonuclease 7 large subunit</fullName>
        <ecNumber evidence="5">3.1.11.6</ecNumber>
    </recommendedName>
    <alternativeName>
        <fullName evidence="5">Exodeoxyribonuclease VII large subunit</fullName>
        <shortName evidence="5">Exonuclease VII large subunit</shortName>
    </alternativeName>
</protein>
<evidence type="ECO:0000313" key="11">
    <source>
        <dbReference type="Proteomes" id="UP001596422"/>
    </source>
</evidence>
<dbReference type="CDD" id="cd04489">
    <property type="entry name" value="ExoVII_LU_OBF"/>
    <property type="match status" value="1"/>
</dbReference>
<dbReference type="InterPro" id="IPR025824">
    <property type="entry name" value="OB-fold_nuc-bd_dom"/>
</dbReference>
<evidence type="ECO:0000259" key="9">
    <source>
        <dbReference type="Pfam" id="PF13742"/>
    </source>
</evidence>
<comment type="function">
    <text evidence="5">Bidirectionally degrades single-stranded DNA into large acid-insoluble oligonucleotides, which are then degraded further into small acid-soluble oligonucleotides.</text>
</comment>
<keyword evidence="7" id="KW-0175">Coiled coil</keyword>
<dbReference type="NCBIfam" id="TIGR00237">
    <property type="entry name" value="xseA"/>
    <property type="match status" value="1"/>
</dbReference>
<keyword evidence="2 5" id="KW-0540">Nuclease</keyword>